<keyword evidence="4" id="KW-1185">Reference proteome</keyword>
<keyword evidence="1" id="KW-0175">Coiled coil</keyword>
<dbReference type="AlphaFoldDB" id="A0A6N6RFN9"/>
<evidence type="ECO:0000313" key="3">
    <source>
        <dbReference type="EMBL" id="KAB2809889.1"/>
    </source>
</evidence>
<sequence>MNSKSTLFGLLILNILSLPVSSQIYTPTGGIDGTSYSSGVGIGGNSPAAALDVFASPSLGAFRIETSSIVDIGFDGTSQSSGSEYALAIDEFLTDNITGGTSISRVFQVNRDGLAFFGNPSLFANPLKINVVGGWQSRVSNGPLFGLYYTTGSTYPSYILDDIHGNILWSFNSPLGTTSHIMKLTASALRVGDVNSSIGMFSVVNPNTTTFASNTGVFIKAGGSSVVSNASLTAFEVQNSSGTSIFKLSANGTIALGGTSRITGNPHYTGVVSISDNLHLAGTEYRLYVQDGIRTESLKVDLVNNWPDYVFNSSHETWNIDYLSNYIHQNGHLPSIPAAEEVQNKGYDVVEMDKDIVETVEQLTLLLLEAYDRIEQLEQQLEVQLKQEP</sequence>
<reference evidence="3 4" key="1">
    <citation type="submission" date="2019-09" db="EMBL/GenBank/DDBJ databases">
        <title>Genomes of family Cryomorphaceae.</title>
        <authorList>
            <person name="Bowman J.P."/>
        </authorList>
    </citation>
    <scope>NUCLEOTIDE SEQUENCE [LARGE SCALE GENOMIC DNA]</scope>
    <source>
        <strain evidence="3 4">LMG 25704</strain>
    </source>
</reference>
<dbReference type="RefSeq" id="WP_151667389.1">
    <property type="nucleotide sequence ID" value="NZ_WBVO01000006.1"/>
</dbReference>
<keyword evidence="2" id="KW-0732">Signal</keyword>
<dbReference type="Proteomes" id="UP000468650">
    <property type="component" value="Unassembled WGS sequence"/>
</dbReference>
<feature type="coiled-coil region" evidence="1">
    <location>
        <begin position="360"/>
        <end position="387"/>
    </location>
</feature>
<gene>
    <name evidence="3" type="ORF">F8C67_08385</name>
</gene>
<feature type="chain" id="PRO_5026995215" description="Tail fiber domain-containing protein" evidence="2">
    <location>
        <begin position="23"/>
        <end position="389"/>
    </location>
</feature>
<protein>
    <recommendedName>
        <fullName evidence="5">Tail fiber domain-containing protein</fullName>
    </recommendedName>
</protein>
<dbReference type="OrthoDB" id="9808753at2"/>
<dbReference type="EMBL" id="WBVO01000006">
    <property type="protein sequence ID" value="KAB2809889.1"/>
    <property type="molecule type" value="Genomic_DNA"/>
</dbReference>
<evidence type="ECO:0000256" key="2">
    <source>
        <dbReference type="SAM" id="SignalP"/>
    </source>
</evidence>
<evidence type="ECO:0000256" key="1">
    <source>
        <dbReference type="SAM" id="Coils"/>
    </source>
</evidence>
<feature type="signal peptide" evidence="2">
    <location>
        <begin position="1"/>
        <end position="22"/>
    </location>
</feature>
<proteinExistence type="predicted"/>
<organism evidence="3 4">
    <name type="scientific">Phaeocystidibacter luteus</name>
    <dbReference type="NCBI Taxonomy" id="911197"/>
    <lineage>
        <taxon>Bacteria</taxon>
        <taxon>Pseudomonadati</taxon>
        <taxon>Bacteroidota</taxon>
        <taxon>Flavobacteriia</taxon>
        <taxon>Flavobacteriales</taxon>
        <taxon>Phaeocystidibacteraceae</taxon>
        <taxon>Phaeocystidibacter</taxon>
    </lineage>
</organism>
<evidence type="ECO:0000313" key="4">
    <source>
        <dbReference type="Proteomes" id="UP000468650"/>
    </source>
</evidence>
<evidence type="ECO:0008006" key="5">
    <source>
        <dbReference type="Google" id="ProtNLM"/>
    </source>
</evidence>
<comment type="caution">
    <text evidence="3">The sequence shown here is derived from an EMBL/GenBank/DDBJ whole genome shotgun (WGS) entry which is preliminary data.</text>
</comment>
<accession>A0A6N6RFN9</accession>
<name>A0A6N6RFN9_9FLAO</name>